<evidence type="ECO:0000313" key="4">
    <source>
        <dbReference type="Proteomes" id="UP000323337"/>
    </source>
</evidence>
<dbReference type="InterPro" id="IPR027795">
    <property type="entry name" value="CASTOR_ACT_dom"/>
</dbReference>
<evidence type="ECO:0000259" key="2">
    <source>
        <dbReference type="Pfam" id="PF13840"/>
    </source>
</evidence>
<evidence type="ECO:0000313" key="3">
    <source>
        <dbReference type="EMBL" id="TYB32810.1"/>
    </source>
</evidence>
<dbReference type="InterPro" id="IPR045865">
    <property type="entry name" value="ACT-like_dom_sf"/>
</dbReference>
<dbReference type="Pfam" id="PF10000">
    <property type="entry name" value="ACT_3"/>
    <property type="match status" value="1"/>
</dbReference>
<dbReference type="RefSeq" id="WP_303701678.1">
    <property type="nucleotide sequence ID" value="NZ_VSIV01000259.1"/>
</dbReference>
<dbReference type="EMBL" id="VSIV01000259">
    <property type="protein sequence ID" value="TYB32810.1"/>
    <property type="molecule type" value="Genomic_DNA"/>
</dbReference>
<gene>
    <name evidence="3" type="ORF">FXF49_09600</name>
</gene>
<dbReference type="Pfam" id="PF13840">
    <property type="entry name" value="ACT_7"/>
    <property type="match status" value="1"/>
</dbReference>
<feature type="domain" description="CASTOR ACT" evidence="2">
    <location>
        <begin position="74"/>
        <end position="128"/>
    </location>
</feature>
<organism evidence="3 4">
    <name type="scientific">Flexistipes sinusarabici</name>
    <dbReference type="NCBI Taxonomy" id="2352"/>
    <lineage>
        <taxon>Bacteria</taxon>
        <taxon>Pseudomonadati</taxon>
        <taxon>Deferribacterota</taxon>
        <taxon>Deferribacteres</taxon>
        <taxon>Deferribacterales</taxon>
        <taxon>Flexistipitaceae</taxon>
        <taxon>Flexistipes</taxon>
    </lineage>
</organism>
<dbReference type="Proteomes" id="UP000323337">
    <property type="component" value="Unassembled WGS sequence"/>
</dbReference>
<dbReference type="SUPFAM" id="SSF55021">
    <property type="entry name" value="ACT-like"/>
    <property type="match status" value="2"/>
</dbReference>
<dbReference type="InterPro" id="IPR018717">
    <property type="entry name" value="DUF2241"/>
</dbReference>
<name>A0A5D0MMY5_FLESI</name>
<dbReference type="Gene3D" id="3.30.2130.10">
    <property type="entry name" value="VC0802-like"/>
    <property type="match status" value="1"/>
</dbReference>
<reference evidence="3 4" key="1">
    <citation type="submission" date="2019-08" db="EMBL/GenBank/DDBJ databases">
        <title>Genomic characterization of a novel candidate phylum (ARYD3) from a high temperature, high salinity tertiary oil reservoir in north central Oklahoma, USA.</title>
        <authorList>
            <person name="Youssef N.H."/>
            <person name="Yadav A."/>
            <person name="Elshahed M.S."/>
        </authorList>
    </citation>
    <scope>NUCLEOTIDE SEQUENCE [LARGE SCALE GENOMIC DNA]</scope>
    <source>
        <strain evidence="3">ARYD1</strain>
    </source>
</reference>
<feature type="domain" description="DUF2241" evidence="1">
    <location>
        <begin position="2"/>
        <end position="72"/>
    </location>
</feature>
<sequence length="133" mass="14770">MTGEENFGKLLRFMNPRLGENEFVFCSFTGSDFGEYSYLSPEAAVLEDEGISLVVLRDKADKYDLKYDTVFKKITLSVHSGLDAVGLTATVSGKLSEKDIPANMIAGFYHDHIFVPVQRAEEAMAVLKKIKPV</sequence>
<dbReference type="PANTHER" id="PTHR39199">
    <property type="entry name" value="BLR5128 PROTEIN"/>
    <property type="match status" value="1"/>
</dbReference>
<comment type="caution">
    <text evidence="3">The sequence shown here is derived from an EMBL/GenBank/DDBJ whole genome shotgun (WGS) entry which is preliminary data.</text>
</comment>
<dbReference type="PANTHER" id="PTHR39199:SF1">
    <property type="entry name" value="BLR5128 PROTEIN"/>
    <property type="match status" value="1"/>
</dbReference>
<protein>
    <submittedName>
        <fullName evidence="3">ACT domain-containing protein</fullName>
    </submittedName>
</protein>
<accession>A0A5D0MMY5</accession>
<dbReference type="AlphaFoldDB" id="A0A5D0MMY5"/>
<evidence type="ECO:0000259" key="1">
    <source>
        <dbReference type="Pfam" id="PF10000"/>
    </source>
</evidence>
<proteinExistence type="predicted"/>